<dbReference type="Gene3D" id="1.10.10.10">
    <property type="entry name" value="Winged helix-like DNA-binding domain superfamily/Winged helix DNA-binding domain"/>
    <property type="match status" value="1"/>
</dbReference>
<dbReference type="EMBL" id="JACMSC010000003">
    <property type="protein sequence ID" value="KAG6528269.1"/>
    <property type="molecule type" value="Genomic_DNA"/>
</dbReference>
<dbReference type="PROSITE" id="PS51683">
    <property type="entry name" value="SAM_OMT_II"/>
    <property type="match status" value="1"/>
</dbReference>
<evidence type="ECO:0000313" key="7">
    <source>
        <dbReference type="EMBL" id="KAG6528269.1"/>
    </source>
</evidence>
<accession>A0A8J5HM35</accession>
<evidence type="ECO:0000256" key="2">
    <source>
        <dbReference type="ARBA" id="ARBA00022679"/>
    </source>
</evidence>
<gene>
    <name evidence="7" type="ORF">ZIOFF_010420</name>
</gene>
<sequence>MESMNKSGIHGDQEVTMAELVRDHGHLWNITFSYVNSMALKCAVELGIADVIHRHGQPLPLSVLLTKLSILPSRTDSFRRIMRLLVHSGLFASSTAGDEEEEAYALTPISASFLVTSKADNMSPFVLTILDPVIVNPGHCLSRWFTSAAEPPTAFDLFHGKSVFELTGNNPEFNVNFNLGMAADASFMAKLILKQYGDGVFRGLRSLVDVGGGIGAMATAIAEAFPQIKCAVFDLPHVVSSLQGNPTVAAIAGNMFEFVPPADAWILHDWNDEDCVRILRNCKKAIPPKEEGGKVIIIEMVMKLENEEDGSIHDETTETQLLLDVHMMVPAPGKERSEAEWKRHTVTSSPHSDAAKSDSILAPTGKLRSEARVAQLGQQSFSFIVVPPKLSFLAPRLIPLDLRCGSAEASRSFFAAISLSLPLPDCGSAEASITSLDAISLSLPLAVSTLNLPCGSAEASRSLLTNLRGEASRSPSLSTSCHEAFVLAADPSL</sequence>
<feature type="domain" description="O-methyltransferase dimerisation" evidence="6">
    <location>
        <begin position="28"/>
        <end position="115"/>
    </location>
</feature>
<keyword evidence="1" id="KW-0489">Methyltransferase</keyword>
<feature type="region of interest" description="Disordered" evidence="4">
    <location>
        <begin position="334"/>
        <end position="359"/>
    </location>
</feature>
<keyword evidence="8" id="KW-1185">Reference proteome</keyword>
<dbReference type="GO" id="GO:0008171">
    <property type="term" value="F:O-methyltransferase activity"/>
    <property type="evidence" value="ECO:0007669"/>
    <property type="project" value="InterPro"/>
</dbReference>
<dbReference type="Gene3D" id="3.40.50.150">
    <property type="entry name" value="Vaccinia Virus protein VP39"/>
    <property type="match status" value="1"/>
</dbReference>
<dbReference type="SUPFAM" id="SSF53335">
    <property type="entry name" value="S-adenosyl-L-methionine-dependent methyltransferases"/>
    <property type="match status" value="1"/>
</dbReference>
<evidence type="ECO:0000259" key="5">
    <source>
        <dbReference type="Pfam" id="PF00891"/>
    </source>
</evidence>
<reference evidence="7 8" key="1">
    <citation type="submission" date="2020-08" db="EMBL/GenBank/DDBJ databases">
        <title>Plant Genome Project.</title>
        <authorList>
            <person name="Zhang R.-G."/>
        </authorList>
    </citation>
    <scope>NUCLEOTIDE SEQUENCE [LARGE SCALE GENOMIC DNA]</scope>
    <source>
        <tissue evidence="7">Rhizome</tissue>
    </source>
</reference>
<dbReference type="AlphaFoldDB" id="A0A8J5HM35"/>
<feature type="domain" description="O-methyltransferase C-terminal" evidence="5">
    <location>
        <begin position="153"/>
        <end position="343"/>
    </location>
</feature>
<organism evidence="7 8">
    <name type="scientific">Zingiber officinale</name>
    <name type="common">Ginger</name>
    <name type="synonym">Amomum zingiber</name>
    <dbReference type="NCBI Taxonomy" id="94328"/>
    <lineage>
        <taxon>Eukaryota</taxon>
        <taxon>Viridiplantae</taxon>
        <taxon>Streptophyta</taxon>
        <taxon>Embryophyta</taxon>
        <taxon>Tracheophyta</taxon>
        <taxon>Spermatophyta</taxon>
        <taxon>Magnoliopsida</taxon>
        <taxon>Liliopsida</taxon>
        <taxon>Zingiberales</taxon>
        <taxon>Zingiberaceae</taxon>
        <taxon>Zingiber</taxon>
    </lineage>
</organism>
<dbReference type="InterPro" id="IPR012967">
    <property type="entry name" value="COMT_dimerisation"/>
</dbReference>
<proteinExistence type="predicted"/>
<dbReference type="GO" id="GO:0032259">
    <property type="term" value="P:methylation"/>
    <property type="evidence" value="ECO:0007669"/>
    <property type="project" value="UniProtKB-KW"/>
</dbReference>
<evidence type="ECO:0000256" key="3">
    <source>
        <dbReference type="ARBA" id="ARBA00022691"/>
    </source>
</evidence>
<dbReference type="InterPro" id="IPR001077">
    <property type="entry name" value="COMT_C"/>
</dbReference>
<dbReference type="GO" id="GO:0046983">
    <property type="term" value="F:protein dimerization activity"/>
    <property type="evidence" value="ECO:0007669"/>
    <property type="project" value="InterPro"/>
</dbReference>
<name>A0A8J5HM35_ZINOF</name>
<dbReference type="PANTHER" id="PTHR11746">
    <property type="entry name" value="O-METHYLTRANSFERASE"/>
    <property type="match status" value="1"/>
</dbReference>
<dbReference type="InterPro" id="IPR016461">
    <property type="entry name" value="COMT-like"/>
</dbReference>
<protein>
    <submittedName>
        <fullName evidence="7">Uncharacterized protein</fullName>
    </submittedName>
</protein>
<dbReference type="FunFam" id="1.10.10.10:FF:000213">
    <property type="entry name" value="Coniferyl alcohol 9-O-methyltransferase"/>
    <property type="match status" value="1"/>
</dbReference>
<feature type="compositionally biased region" description="Basic and acidic residues" evidence="4">
    <location>
        <begin position="334"/>
        <end position="343"/>
    </location>
</feature>
<comment type="caution">
    <text evidence="7">The sequence shown here is derived from an EMBL/GenBank/DDBJ whole genome shotgun (WGS) entry which is preliminary data.</text>
</comment>
<dbReference type="Pfam" id="PF00891">
    <property type="entry name" value="Methyltransf_2"/>
    <property type="match status" value="1"/>
</dbReference>
<evidence type="ECO:0000259" key="6">
    <source>
        <dbReference type="Pfam" id="PF08100"/>
    </source>
</evidence>
<dbReference type="InterPro" id="IPR036388">
    <property type="entry name" value="WH-like_DNA-bd_sf"/>
</dbReference>
<dbReference type="Proteomes" id="UP000734854">
    <property type="component" value="Unassembled WGS sequence"/>
</dbReference>
<evidence type="ECO:0000256" key="1">
    <source>
        <dbReference type="ARBA" id="ARBA00022603"/>
    </source>
</evidence>
<evidence type="ECO:0000256" key="4">
    <source>
        <dbReference type="SAM" id="MobiDB-lite"/>
    </source>
</evidence>
<dbReference type="InterPro" id="IPR036390">
    <property type="entry name" value="WH_DNA-bd_sf"/>
</dbReference>
<keyword evidence="3" id="KW-0949">S-adenosyl-L-methionine</keyword>
<evidence type="ECO:0000313" key="8">
    <source>
        <dbReference type="Proteomes" id="UP000734854"/>
    </source>
</evidence>
<dbReference type="SUPFAM" id="SSF46785">
    <property type="entry name" value="Winged helix' DNA-binding domain"/>
    <property type="match status" value="1"/>
</dbReference>
<dbReference type="InterPro" id="IPR029063">
    <property type="entry name" value="SAM-dependent_MTases_sf"/>
</dbReference>
<keyword evidence="2" id="KW-0808">Transferase</keyword>
<dbReference type="Pfam" id="PF08100">
    <property type="entry name" value="Dimerisation"/>
    <property type="match status" value="1"/>
</dbReference>